<dbReference type="Gene3D" id="3.90.1410.10">
    <property type="entry name" value="set domain protein methyltransferase, domain 1"/>
    <property type="match status" value="2"/>
</dbReference>
<comment type="caution">
    <text evidence="3">The sequence shown here is derived from an EMBL/GenBank/DDBJ whole genome shotgun (WGS) entry which is preliminary data.</text>
</comment>
<accession>A0A2A9MAZ0</accession>
<dbReference type="InterPro" id="IPR046341">
    <property type="entry name" value="SET_dom_sf"/>
</dbReference>
<dbReference type="OrthoDB" id="341421at2759"/>
<feature type="compositionally biased region" description="Polar residues" evidence="1">
    <location>
        <begin position="535"/>
        <end position="544"/>
    </location>
</feature>
<dbReference type="VEuPathDB" id="ToxoDB:BESB_059360"/>
<feature type="compositionally biased region" description="Polar residues" evidence="1">
    <location>
        <begin position="776"/>
        <end position="799"/>
    </location>
</feature>
<feature type="compositionally biased region" description="Pro residues" evidence="1">
    <location>
        <begin position="13"/>
        <end position="26"/>
    </location>
</feature>
<feature type="compositionally biased region" description="Basic and acidic residues" evidence="1">
    <location>
        <begin position="137"/>
        <end position="163"/>
    </location>
</feature>
<dbReference type="PROSITE" id="PS50280">
    <property type="entry name" value="SET"/>
    <property type="match status" value="1"/>
</dbReference>
<feature type="region of interest" description="Disordered" evidence="1">
    <location>
        <begin position="581"/>
        <end position="667"/>
    </location>
</feature>
<feature type="region of interest" description="Disordered" evidence="1">
    <location>
        <begin position="756"/>
        <end position="799"/>
    </location>
</feature>
<dbReference type="Proteomes" id="UP000224006">
    <property type="component" value="Chromosome V"/>
</dbReference>
<proteinExistence type="predicted"/>
<evidence type="ECO:0000313" key="4">
    <source>
        <dbReference type="Proteomes" id="UP000224006"/>
    </source>
</evidence>
<dbReference type="InterPro" id="IPR050600">
    <property type="entry name" value="SETD3_SETD6_MTase"/>
</dbReference>
<dbReference type="InterPro" id="IPR001214">
    <property type="entry name" value="SET_dom"/>
</dbReference>
<organism evidence="3 4">
    <name type="scientific">Besnoitia besnoiti</name>
    <name type="common">Apicomplexan protozoan</name>
    <dbReference type="NCBI Taxonomy" id="94643"/>
    <lineage>
        <taxon>Eukaryota</taxon>
        <taxon>Sar</taxon>
        <taxon>Alveolata</taxon>
        <taxon>Apicomplexa</taxon>
        <taxon>Conoidasida</taxon>
        <taxon>Coccidia</taxon>
        <taxon>Eucoccidiorida</taxon>
        <taxon>Eimeriorina</taxon>
        <taxon>Sarcocystidae</taxon>
        <taxon>Besnoitia</taxon>
    </lineage>
</organism>
<evidence type="ECO:0000313" key="3">
    <source>
        <dbReference type="EMBL" id="PFH35049.1"/>
    </source>
</evidence>
<feature type="compositionally biased region" description="Basic and acidic residues" evidence="1">
    <location>
        <begin position="603"/>
        <end position="612"/>
    </location>
</feature>
<dbReference type="STRING" id="94643.A0A2A9MAZ0"/>
<evidence type="ECO:0000259" key="2">
    <source>
        <dbReference type="PROSITE" id="PS50280"/>
    </source>
</evidence>
<sequence>MALRSCSRHSSPPASPSPPPSPPPPPPCLACPSTEALPLVLPLTDQTSCPSRLKFRQQLLTRLGLPSTVAYLPLTELPPRALRCLCAQLIDSFRICYMSDQDLYFADAVALELHKEARRRRRERRDGKKGASTQAKDVSEICAEHDGVTEHTGTDSEDSRMPPEVRGAAGVLPIVMAPDVLEEWGLLSGCESPSNLRRALFEIQNRLRYLSLREGETNAAIPPMAEYAAVSLGPSASSSSASPASSPPDRAVTLRQYISHMQHLIDRFCAPANAPVGADAEVDVSFTKKYHEEAKKLGVHIHPSIQIVKIPGAGRGLMASESIPAGTPVVDVPEKAMLNVYADMLPPPRDETQQPLLVGPPELPEFLGDTPLMRTIDESQLKAFSLFRRLLPVLRDTFGSYEKFVALCFCEKARDSHMEGNAGDDTDEEKLRAHWAEISAFLQSLDLQKFIWAQSLMGSRAFSVKVPPPVVLPGWQVEERSEETNAENHEEVQRPAGGEDVHESNSDEHFAANEGTKEYSWHGGLTAAKEKRATVSGNESGSESSKTEGAALVGGAENGDNAAAPEGSMKRAKVCGDLEMLHPQTSSGGRTGRARSGGPGAVEGREQSRGAVEEDAASDSDSVPFLPELRERRNDPPVYRARFCSSSSGGMPRCSPGSAGGDAQEGDPAPVICVPDHPTTFLLFADMMNHHVHSQCAFPFFDSATRSARMVVQAHVPPGAQLFMFYGPMQSWELFAHYGFSTSSFFALENNHAHTKDNSADQDAAVTRERPPAAGTGTSRSRGTVQSRCSRLSSSGAPS</sequence>
<dbReference type="GeneID" id="40310864"/>
<feature type="domain" description="SET" evidence="2">
    <location>
        <begin position="303"/>
        <end position="727"/>
    </location>
</feature>
<protein>
    <recommendedName>
        <fullName evidence="2">SET domain-containing protein</fullName>
    </recommendedName>
</protein>
<dbReference type="RefSeq" id="XP_029219058.1">
    <property type="nucleotide sequence ID" value="XM_029364350.1"/>
</dbReference>
<dbReference type="SUPFAM" id="SSF82199">
    <property type="entry name" value="SET domain"/>
    <property type="match status" value="2"/>
</dbReference>
<name>A0A2A9MAZ0_BESBE</name>
<dbReference type="AlphaFoldDB" id="A0A2A9MAZ0"/>
<dbReference type="PANTHER" id="PTHR13271">
    <property type="entry name" value="UNCHARACTERIZED PUTATIVE METHYLTRANSFERASE"/>
    <property type="match status" value="1"/>
</dbReference>
<dbReference type="KEGG" id="bbes:BESB_059360"/>
<feature type="region of interest" description="Disordered" evidence="1">
    <location>
        <begin position="528"/>
        <end position="568"/>
    </location>
</feature>
<keyword evidence="4" id="KW-1185">Reference proteome</keyword>
<reference evidence="3 4" key="1">
    <citation type="submission" date="2017-09" db="EMBL/GenBank/DDBJ databases">
        <title>Genome sequencing of Besnoitia besnoiti strain Bb-Ger1.</title>
        <authorList>
            <person name="Schares G."/>
            <person name="Venepally P."/>
            <person name="Lorenzi H.A."/>
        </authorList>
    </citation>
    <scope>NUCLEOTIDE SEQUENCE [LARGE SCALE GENOMIC DNA]</scope>
    <source>
        <strain evidence="3 4">Bb-Ger1</strain>
    </source>
</reference>
<feature type="region of interest" description="Disordered" evidence="1">
    <location>
        <begin position="1"/>
        <end position="26"/>
    </location>
</feature>
<dbReference type="GO" id="GO:0016279">
    <property type="term" value="F:protein-lysine N-methyltransferase activity"/>
    <property type="evidence" value="ECO:0007669"/>
    <property type="project" value="TreeGrafter"/>
</dbReference>
<feature type="compositionally biased region" description="Gly residues" evidence="1">
    <location>
        <begin position="589"/>
        <end position="601"/>
    </location>
</feature>
<feature type="region of interest" description="Disordered" evidence="1">
    <location>
        <begin position="117"/>
        <end position="163"/>
    </location>
</feature>
<evidence type="ECO:0000256" key="1">
    <source>
        <dbReference type="SAM" id="MobiDB-lite"/>
    </source>
</evidence>
<feature type="region of interest" description="Disordered" evidence="1">
    <location>
        <begin position="479"/>
        <end position="506"/>
    </location>
</feature>
<dbReference type="EMBL" id="NWUJ01000005">
    <property type="protein sequence ID" value="PFH35049.1"/>
    <property type="molecule type" value="Genomic_DNA"/>
</dbReference>
<gene>
    <name evidence="3" type="ORF">BESB_059360</name>
</gene>